<dbReference type="NCBIfam" id="NF005304">
    <property type="entry name" value="PRK06835.1"/>
    <property type="match status" value="1"/>
</dbReference>
<dbReference type="CDD" id="cd00009">
    <property type="entry name" value="AAA"/>
    <property type="match status" value="1"/>
</dbReference>
<dbReference type="RefSeq" id="WP_188040929.1">
    <property type="nucleotide sequence ID" value="NZ_JACVHF010000014.1"/>
</dbReference>
<accession>A0ABR7T3X8</accession>
<keyword evidence="3" id="KW-1185">Reference proteome</keyword>
<evidence type="ECO:0000313" key="3">
    <source>
        <dbReference type="Proteomes" id="UP000617402"/>
    </source>
</evidence>
<dbReference type="InterPro" id="IPR002611">
    <property type="entry name" value="IstB_ATP-bd"/>
</dbReference>
<dbReference type="PANTHER" id="PTHR30050">
    <property type="entry name" value="CHROMOSOMAL REPLICATION INITIATOR PROTEIN DNAA"/>
    <property type="match status" value="1"/>
</dbReference>
<proteinExistence type="predicted"/>
<comment type="caution">
    <text evidence="2">The sequence shown here is derived from an EMBL/GenBank/DDBJ whole genome shotgun (WGS) entry which is preliminary data.</text>
</comment>
<dbReference type="InterPro" id="IPR003593">
    <property type="entry name" value="AAA+_ATPase"/>
</dbReference>
<keyword evidence="2" id="KW-0067">ATP-binding</keyword>
<dbReference type="GO" id="GO:0005524">
    <property type="term" value="F:ATP binding"/>
    <property type="evidence" value="ECO:0007669"/>
    <property type="project" value="UniProtKB-KW"/>
</dbReference>
<dbReference type="Pfam" id="PF01695">
    <property type="entry name" value="IstB_IS21"/>
    <property type="match status" value="1"/>
</dbReference>
<evidence type="ECO:0000259" key="1">
    <source>
        <dbReference type="SMART" id="SM00382"/>
    </source>
</evidence>
<name>A0ABR7T3X8_HELCL</name>
<sequence>MINRDNKRLQKQAERDRRIEGLHRQYPRLAELDRSLRQIGIRLVQSAVGRMKADEIEALQQERQTLNRVRECFLREHRIDPSLFEVRWDCPLCQDKGWSDFGVKCACLIQEEIDEAFAQSGLTDEMKHQTFETFDLSWYRRQGEPGLRLAEKMGSILRVCQEFSEAMIRGTCKTNLLLHGAVGTGKTHLSSAIANRLLTAGNSVIYRTISQIMASIMEAKFDFQNQGRQPEVITALRKVDLVIIDDLGTEKTTDFVVSELFELVNDRLRLGKPMVVSTNIQLSEIPAIYGHRLADRLITQSMVMKFEGKSVRQLKRESGEYKLL</sequence>
<feature type="domain" description="AAA+ ATPase" evidence="1">
    <location>
        <begin position="172"/>
        <end position="303"/>
    </location>
</feature>
<dbReference type="SMART" id="SM00382">
    <property type="entry name" value="AAA"/>
    <property type="match status" value="1"/>
</dbReference>
<evidence type="ECO:0000313" key="2">
    <source>
        <dbReference type="EMBL" id="MBC9785474.1"/>
    </source>
</evidence>
<organism evidence="2 3">
    <name type="scientific">Heliobacterium chlorum</name>
    <dbReference type="NCBI Taxonomy" id="2698"/>
    <lineage>
        <taxon>Bacteria</taxon>
        <taxon>Bacillati</taxon>
        <taxon>Bacillota</taxon>
        <taxon>Clostridia</taxon>
        <taxon>Eubacteriales</taxon>
        <taxon>Heliobacteriaceae</taxon>
        <taxon>Heliobacterium</taxon>
    </lineage>
</organism>
<protein>
    <submittedName>
        <fullName evidence="2">ATP-binding protein</fullName>
    </submittedName>
</protein>
<dbReference type="Proteomes" id="UP000617402">
    <property type="component" value="Unassembled WGS sequence"/>
</dbReference>
<dbReference type="Gene3D" id="3.40.50.300">
    <property type="entry name" value="P-loop containing nucleotide triphosphate hydrolases"/>
    <property type="match status" value="1"/>
</dbReference>
<keyword evidence="2" id="KW-0547">Nucleotide-binding</keyword>
<dbReference type="SUPFAM" id="SSF52540">
    <property type="entry name" value="P-loop containing nucleoside triphosphate hydrolases"/>
    <property type="match status" value="1"/>
</dbReference>
<dbReference type="PANTHER" id="PTHR30050:SF4">
    <property type="entry name" value="ATP-BINDING PROTEIN RV3427C IN INSERTION SEQUENCE-RELATED"/>
    <property type="match status" value="1"/>
</dbReference>
<dbReference type="InterPro" id="IPR027417">
    <property type="entry name" value="P-loop_NTPase"/>
</dbReference>
<reference evidence="2 3" key="1">
    <citation type="submission" date="2020-07" db="EMBL/GenBank/DDBJ databases">
        <title>Draft whole-genome sequence of Heliobacterium chlorum DSM 3682, type strain.</title>
        <authorList>
            <person name="Kyndt J.A."/>
            <person name="Meyer T.E."/>
            <person name="Imhoff J.F."/>
        </authorList>
    </citation>
    <scope>NUCLEOTIDE SEQUENCE [LARGE SCALE GENOMIC DNA]</scope>
    <source>
        <strain evidence="2 3">DSM 3682</strain>
    </source>
</reference>
<dbReference type="EMBL" id="JACVHF010000014">
    <property type="protein sequence ID" value="MBC9785474.1"/>
    <property type="molecule type" value="Genomic_DNA"/>
</dbReference>
<gene>
    <name evidence="2" type="ORF">H1S01_13255</name>
</gene>